<dbReference type="RefSeq" id="WP_153981036.1">
    <property type="nucleotide sequence ID" value="NZ_BAAANZ010000001.1"/>
</dbReference>
<dbReference type="OrthoDB" id="6396444at2"/>
<keyword evidence="2" id="KW-1185">Reference proteome</keyword>
<evidence type="ECO:0000313" key="1">
    <source>
        <dbReference type="EMBL" id="MBB5616799.1"/>
    </source>
</evidence>
<comment type="caution">
    <text evidence="1">The sequence shown here is derived from an EMBL/GenBank/DDBJ whole genome shotgun (WGS) entry which is preliminary data.</text>
</comment>
<sequence>MALPQHDTLVSYPDGAIASTGTVVHVELLVDGRSAVILDRTALHPVDTAWPDQPADRGELRLADRALPVVDAVMGGVHDGALLLGRDLPVRTGTEGWVFVVAHVIEGEPPGEGEVVEVVVDAELRAALCAGHTACHLASLALDGALADAWTKDAPRDALGHPAFDQLAIVTSRIHEHGSIDTYRIGKSLRRKGFAPAALDALAAVEERANVALATWVAAGGAVRIERDDEVITARRTWVCALPEGEVRIPCGGTHVDDLAVFASLKVALERCEVEGGLELVMTTTATMR</sequence>
<proteinExistence type="predicted"/>
<dbReference type="Gene3D" id="3.30.980.10">
    <property type="entry name" value="Threonyl-trna Synthetase, Chain A, domain 2"/>
    <property type="match status" value="1"/>
</dbReference>
<protein>
    <submittedName>
        <fullName evidence="1">Alanyl-tRNA synthetase</fullName>
        <ecNumber evidence="1">6.1.1.7</ecNumber>
    </submittedName>
</protein>
<dbReference type="SUPFAM" id="SSF55186">
    <property type="entry name" value="ThrRS/AlaRS common domain"/>
    <property type="match status" value="1"/>
</dbReference>
<accession>A0A840XLM5</accession>
<dbReference type="GO" id="GO:0004813">
    <property type="term" value="F:alanine-tRNA ligase activity"/>
    <property type="evidence" value="ECO:0007669"/>
    <property type="project" value="UniProtKB-EC"/>
</dbReference>
<dbReference type="Proteomes" id="UP000552883">
    <property type="component" value="Unassembled WGS sequence"/>
</dbReference>
<dbReference type="AlphaFoldDB" id="A0A840XLM5"/>
<reference evidence="1 2" key="1">
    <citation type="submission" date="2020-08" db="EMBL/GenBank/DDBJ databases">
        <title>Sequencing the genomes of 1000 actinobacteria strains.</title>
        <authorList>
            <person name="Klenk H.-P."/>
        </authorList>
    </citation>
    <scope>NUCLEOTIDE SEQUENCE [LARGE SCALE GENOMIC DNA]</scope>
    <source>
        <strain evidence="1 2">DSM 23889</strain>
    </source>
</reference>
<evidence type="ECO:0000313" key="2">
    <source>
        <dbReference type="Proteomes" id="UP000552883"/>
    </source>
</evidence>
<dbReference type="InterPro" id="IPR018163">
    <property type="entry name" value="Thr/Ala-tRNA-synth_IIc_edit"/>
</dbReference>
<keyword evidence="1" id="KW-0436">Ligase</keyword>
<gene>
    <name evidence="1" type="ORF">BJ959_000295</name>
</gene>
<keyword evidence="1" id="KW-0030">Aminoacyl-tRNA synthetase</keyword>
<name>A0A840XLM5_9MICO</name>
<dbReference type="GO" id="GO:0000166">
    <property type="term" value="F:nucleotide binding"/>
    <property type="evidence" value="ECO:0007669"/>
    <property type="project" value="InterPro"/>
</dbReference>
<dbReference type="EMBL" id="JACHBS010000001">
    <property type="protein sequence ID" value="MBB5616799.1"/>
    <property type="molecule type" value="Genomic_DNA"/>
</dbReference>
<organism evidence="1 2">
    <name type="scientific">Microcella frigidaquae</name>
    <dbReference type="NCBI Taxonomy" id="424758"/>
    <lineage>
        <taxon>Bacteria</taxon>
        <taxon>Bacillati</taxon>
        <taxon>Actinomycetota</taxon>
        <taxon>Actinomycetes</taxon>
        <taxon>Micrococcales</taxon>
        <taxon>Microbacteriaceae</taxon>
        <taxon>Microcella</taxon>
    </lineage>
</organism>
<dbReference type="EC" id="6.1.1.7" evidence="1"/>